<gene>
    <name evidence="4" type="ORF">ACFO0K_03730</name>
</gene>
<proteinExistence type="predicted"/>
<dbReference type="PANTHER" id="PTHR43757">
    <property type="entry name" value="AMINOMETHYLTRANSFERASE"/>
    <property type="match status" value="1"/>
</dbReference>
<organism evidence="4 5">
    <name type="scientific">Citricoccus alkalitolerans</name>
    <dbReference type="NCBI Taxonomy" id="246603"/>
    <lineage>
        <taxon>Bacteria</taxon>
        <taxon>Bacillati</taxon>
        <taxon>Actinomycetota</taxon>
        <taxon>Actinomycetes</taxon>
        <taxon>Micrococcales</taxon>
        <taxon>Micrococcaceae</taxon>
        <taxon>Citricoccus</taxon>
    </lineage>
</organism>
<evidence type="ECO:0000313" key="5">
    <source>
        <dbReference type="Proteomes" id="UP001595965"/>
    </source>
</evidence>
<keyword evidence="5" id="KW-1185">Reference proteome</keyword>
<feature type="compositionally biased region" description="Polar residues" evidence="1">
    <location>
        <begin position="1"/>
        <end position="12"/>
    </location>
</feature>
<dbReference type="Gene3D" id="3.30.1360.120">
    <property type="entry name" value="Probable tRNA modification gtpase trme, domain 1"/>
    <property type="match status" value="1"/>
</dbReference>
<dbReference type="SUPFAM" id="SSF101790">
    <property type="entry name" value="Aminomethyltransferase beta-barrel domain"/>
    <property type="match status" value="1"/>
</dbReference>
<sequence>MQNTHPNVPSIDQQDRTVPINLRQSGPTPVQMLIDTRVRKSPYWHLSMEAGCWRASIYNRMYHPRGYVRPEDGGMMAEYDSLVNHVTLWNVAVERQIRVQGPDAEDFVNFVITRDATKIPTMHARYVILCNEDGGILNDPVLLRVAEDEFWFSLSDSDLLFWLQGVNIGRRFEVDIREIDVSPVQIQGPKSVDLMTDLFGSAVAELPSYGLLAGEVGGCPVIVSQTGFSGEKGYEIYLKDATLHAETLWNTVLEAGKPHQLAVVAPAHHRRIAAGILSWGQDMDQETLPFQANLSYQVPREKASDYIGKAALEEARRQLEAGTPPYTQQLVGLRLGGKPIEDYAPDFWLISSSHDAGPGEPVGYVTSPWYSPELGQNIAMGYVPVELTALGTQLWVHLPDEYSDAPGSPVAAEVVEVPFRPSVNPNQREILRQRGLDAAV</sequence>
<dbReference type="InterPro" id="IPR013977">
    <property type="entry name" value="GcvT_C"/>
</dbReference>
<dbReference type="InterPro" id="IPR027266">
    <property type="entry name" value="TrmE/GcvT-like"/>
</dbReference>
<name>A0ABV8XV67_9MICC</name>
<protein>
    <submittedName>
        <fullName evidence="4">Glycine cleavage T C-terminal barrel domain-containing protein</fullName>
    </submittedName>
</protein>
<evidence type="ECO:0000313" key="4">
    <source>
        <dbReference type="EMBL" id="MFC4428786.1"/>
    </source>
</evidence>
<dbReference type="RefSeq" id="WP_344229488.1">
    <property type="nucleotide sequence ID" value="NZ_BAAALH010000002.1"/>
</dbReference>
<reference evidence="5" key="1">
    <citation type="journal article" date="2019" name="Int. J. Syst. Evol. Microbiol.">
        <title>The Global Catalogue of Microorganisms (GCM) 10K type strain sequencing project: providing services to taxonomists for standard genome sequencing and annotation.</title>
        <authorList>
            <consortium name="The Broad Institute Genomics Platform"/>
            <consortium name="The Broad Institute Genome Sequencing Center for Infectious Disease"/>
            <person name="Wu L."/>
            <person name="Ma J."/>
        </authorList>
    </citation>
    <scope>NUCLEOTIDE SEQUENCE [LARGE SCALE GENOMIC DNA]</scope>
    <source>
        <strain evidence="5">CGMCC 1.12125</strain>
    </source>
</reference>
<feature type="domain" description="Aminomethyltransferase C-terminal" evidence="3">
    <location>
        <begin position="358"/>
        <end position="419"/>
    </location>
</feature>
<evidence type="ECO:0000256" key="1">
    <source>
        <dbReference type="SAM" id="MobiDB-lite"/>
    </source>
</evidence>
<dbReference type="Pfam" id="PF01571">
    <property type="entry name" value="GCV_T"/>
    <property type="match status" value="1"/>
</dbReference>
<evidence type="ECO:0000259" key="3">
    <source>
        <dbReference type="Pfam" id="PF08669"/>
    </source>
</evidence>
<dbReference type="InterPro" id="IPR029043">
    <property type="entry name" value="GcvT/YgfZ_C"/>
</dbReference>
<evidence type="ECO:0000259" key="2">
    <source>
        <dbReference type="Pfam" id="PF01571"/>
    </source>
</evidence>
<dbReference type="InterPro" id="IPR028896">
    <property type="entry name" value="GcvT/YgfZ/DmdA"/>
</dbReference>
<feature type="domain" description="GCVT N-terminal" evidence="2">
    <location>
        <begin position="60"/>
        <end position="300"/>
    </location>
</feature>
<dbReference type="InterPro" id="IPR006222">
    <property type="entry name" value="GCVT_N"/>
</dbReference>
<feature type="region of interest" description="Disordered" evidence="1">
    <location>
        <begin position="1"/>
        <end position="24"/>
    </location>
</feature>
<dbReference type="SUPFAM" id="SSF103025">
    <property type="entry name" value="Folate-binding domain"/>
    <property type="match status" value="1"/>
</dbReference>
<dbReference type="PANTHER" id="PTHR43757:SF2">
    <property type="entry name" value="AMINOMETHYLTRANSFERASE, MITOCHONDRIAL"/>
    <property type="match status" value="1"/>
</dbReference>
<dbReference type="Proteomes" id="UP001595965">
    <property type="component" value="Unassembled WGS sequence"/>
</dbReference>
<comment type="caution">
    <text evidence="4">The sequence shown here is derived from an EMBL/GenBank/DDBJ whole genome shotgun (WGS) entry which is preliminary data.</text>
</comment>
<dbReference type="EMBL" id="JBHSEN010000001">
    <property type="protein sequence ID" value="MFC4428786.1"/>
    <property type="molecule type" value="Genomic_DNA"/>
</dbReference>
<accession>A0ABV8XV67</accession>
<dbReference type="Pfam" id="PF08669">
    <property type="entry name" value="GCV_T_C"/>
    <property type="match status" value="1"/>
</dbReference>